<dbReference type="AlphaFoldDB" id="A0A9N8HQW1"/>
<name>A0A9N8HQW1_9STRA</name>
<protein>
    <submittedName>
        <fullName evidence="1">Ankyrin repeat protein</fullName>
    </submittedName>
</protein>
<organism evidence="1 2">
    <name type="scientific">Seminavis robusta</name>
    <dbReference type="NCBI Taxonomy" id="568900"/>
    <lineage>
        <taxon>Eukaryota</taxon>
        <taxon>Sar</taxon>
        <taxon>Stramenopiles</taxon>
        <taxon>Ochrophyta</taxon>
        <taxon>Bacillariophyta</taxon>
        <taxon>Bacillariophyceae</taxon>
        <taxon>Bacillariophycidae</taxon>
        <taxon>Naviculales</taxon>
        <taxon>Naviculaceae</taxon>
        <taxon>Seminavis</taxon>
    </lineage>
</organism>
<dbReference type="PANTHER" id="PTHR46586:SF3">
    <property type="entry name" value="ANKYRIN REPEAT-CONTAINING PROTEIN"/>
    <property type="match status" value="1"/>
</dbReference>
<gene>
    <name evidence="1" type="ORF">SEMRO_1021_G232250.1</name>
</gene>
<dbReference type="InterPro" id="IPR052050">
    <property type="entry name" value="SecEffector_AnkRepeat"/>
</dbReference>
<proteinExistence type="predicted"/>
<dbReference type="Proteomes" id="UP001153069">
    <property type="component" value="Unassembled WGS sequence"/>
</dbReference>
<comment type="caution">
    <text evidence="1">The sequence shown here is derived from an EMBL/GenBank/DDBJ whole genome shotgun (WGS) entry which is preliminary data.</text>
</comment>
<evidence type="ECO:0000313" key="1">
    <source>
        <dbReference type="EMBL" id="CAB9519493.1"/>
    </source>
</evidence>
<dbReference type="Gene3D" id="1.25.40.20">
    <property type="entry name" value="Ankyrin repeat-containing domain"/>
    <property type="match status" value="1"/>
</dbReference>
<sequence>MELQKNPREVAMIPLNDCGLTRYGEITDTLYSETFCNQPRAGYWLKDRSFNKKPSRDDVCKVIATVGNIMVMMGRQKDSHGMIDIAYAAKNDIWKSCGGLMKMVVHGMNRHWARENGCPWDERTCADAASNGHLEVLKWARENRCPWNEGTCGGAASPGHAEILKWARENGCPWNEWTSAYAAKNGHLAVLRWARENGCPWDEWTCTYAAESGHLDILKWARENGCPWDEQTYQAASNGHWEALLWENGCPWEEQTYEAARRS</sequence>
<dbReference type="EMBL" id="CAICTM010001019">
    <property type="protein sequence ID" value="CAB9519493.1"/>
    <property type="molecule type" value="Genomic_DNA"/>
</dbReference>
<dbReference type="PANTHER" id="PTHR46586">
    <property type="entry name" value="ANKYRIN REPEAT-CONTAINING PROTEIN"/>
    <property type="match status" value="1"/>
</dbReference>
<accession>A0A9N8HQW1</accession>
<dbReference type="SUPFAM" id="SSF140860">
    <property type="entry name" value="Pseudo ankyrin repeat-like"/>
    <property type="match status" value="1"/>
</dbReference>
<evidence type="ECO:0000313" key="2">
    <source>
        <dbReference type="Proteomes" id="UP001153069"/>
    </source>
</evidence>
<keyword evidence="2" id="KW-1185">Reference proteome</keyword>
<dbReference type="InterPro" id="IPR036770">
    <property type="entry name" value="Ankyrin_rpt-contain_sf"/>
</dbReference>
<reference evidence="1" key="1">
    <citation type="submission" date="2020-06" db="EMBL/GenBank/DDBJ databases">
        <authorList>
            <consortium name="Plant Systems Biology data submission"/>
        </authorList>
    </citation>
    <scope>NUCLEOTIDE SEQUENCE</scope>
    <source>
        <strain evidence="1">D6</strain>
    </source>
</reference>
<dbReference type="OrthoDB" id="88801at2759"/>